<sequence length="349" mass="39038">MPKARKSHSASNHALLPSAPLPVKRTRNPTEKGQHGIDAANLKSLNAKNNHEKAATKSADATSRVAPAHIQEELRALKEQLAKLHGELEVTQASKEAALKRGNRYKIMVQKHIKTRDDNKSGSIADGSVPHPSGRLCLQADMGLQGKDLLYDAIYDTVIDVLRNSGADRARYWMKQPLELRVEIQARKHEPFLSQFAGDWATQGIVSQHLCNCIGHLHRKHNPNSNYNLKRLLRGAIGRRGKHARPSTAHHTNIDNATEQDEEMGEVQRNEIGKDQDEEMTGEDQDGARSDQMDEDVDEQGPQQDDRNEEEDGEGKGDEEDEDESMRSQSDDYEMSSVLSELDRPIDVD</sequence>
<name>A0A067M760_BOTB1</name>
<feature type="region of interest" description="Disordered" evidence="1">
    <location>
        <begin position="1"/>
        <end position="37"/>
    </location>
</feature>
<dbReference type="AlphaFoldDB" id="A0A067M760"/>
<gene>
    <name evidence="2" type="ORF">BOTBODRAFT_177231</name>
</gene>
<feature type="compositionally biased region" description="Acidic residues" evidence="1">
    <location>
        <begin position="307"/>
        <end position="324"/>
    </location>
</feature>
<accession>A0A067M760</accession>
<dbReference type="HOGENOM" id="CLU_794519_0_0_1"/>
<reference evidence="3" key="1">
    <citation type="journal article" date="2014" name="Proc. Natl. Acad. Sci. U.S.A.">
        <title>Extensive sampling of basidiomycete genomes demonstrates inadequacy of the white-rot/brown-rot paradigm for wood decay fungi.</title>
        <authorList>
            <person name="Riley R."/>
            <person name="Salamov A.A."/>
            <person name="Brown D.W."/>
            <person name="Nagy L.G."/>
            <person name="Floudas D."/>
            <person name="Held B.W."/>
            <person name="Levasseur A."/>
            <person name="Lombard V."/>
            <person name="Morin E."/>
            <person name="Otillar R."/>
            <person name="Lindquist E.A."/>
            <person name="Sun H."/>
            <person name="LaButti K.M."/>
            <person name="Schmutz J."/>
            <person name="Jabbour D."/>
            <person name="Luo H."/>
            <person name="Baker S.E."/>
            <person name="Pisabarro A.G."/>
            <person name="Walton J.D."/>
            <person name="Blanchette R.A."/>
            <person name="Henrissat B."/>
            <person name="Martin F."/>
            <person name="Cullen D."/>
            <person name="Hibbett D.S."/>
            <person name="Grigoriev I.V."/>
        </authorList>
    </citation>
    <scope>NUCLEOTIDE SEQUENCE [LARGE SCALE GENOMIC DNA]</scope>
    <source>
        <strain evidence="3">FD-172 SS1</strain>
    </source>
</reference>
<dbReference type="InParanoid" id="A0A067M760"/>
<dbReference type="EMBL" id="KL198057">
    <property type="protein sequence ID" value="KDQ11623.1"/>
    <property type="molecule type" value="Genomic_DNA"/>
</dbReference>
<organism evidence="2 3">
    <name type="scientific">Botryobasidium botryosum (strain FD-172 SS1)</name>
    <dbReference type="NCBI Taxonomy" id="930990"/>
    <lineage>
        <taxon>Eukaryota</taxon>
        <taxon>Fungi</taxon>
        <taxon>Dikarya</taxon>
        <taxon>Basidiomycota</taxon>
        <taxon>Agaricomycotina</taxon>
        <taxon>Agaricomycetes</taxon>
        <taxon>Cantharellales</taxon>
        <taxon>Botryobasidiaceae</taxon>
        <taxon>Botryobasidium</taxon>
    </lineage>
</organism>
<evidence type="ECO:0000313" key="3">
    <source>
        <dbReference type="Proteomes" id="UP000027195"/>
    </source>
</evidence>
<evidence type="ECO:0000313" key="2">
    <source>
        <dbReference type="EMBL" id="KDQ11623.1"/>
    </source>
</evidence>
<protein>
    <submittedName>
        <fullName evidence="2">Uncharacterized protein</fullName>
    </submittedName>
</protein>
<proteinExistence type="predicted"/>
<evidence type="ECO:0000256" key="1">
    <source>
        <dbReference type="SAM" id="MobiDB-lite"/>
    </source>
</evidence>
<keyword evidence="3" id="KW-1185">Reference proteome</keyword>
<feature type="compositionally biased region" description="Acidic residues" evidence="1">
    <location>
        <begin position="276"/>
        <end position="285"/>
    </location>
</feature>
<feature type="compositionally biased region" description="Basic and acidic residues" evidence="1">
    <location>
        <begin position="266"/>
        <end position="275"/>
    </location>
</feature>
<feature type="region of interest" description="Disordered" evidence="1">
    <location>
        <begin position="239"/>
        <end position="349"/>
    </location>
</feature>
<dbReference type="OrthoDB" id="2686745at2759"/>
<dbReference type="Proteomes" id="UP000027195">
    <property type="component" value="Unassembled WGS sequence"/>
</dbReference>